<feature type="region of interest" description="Disordered" evidence="2">
    <location>
        <begin position="183"/>
        <end position="205"/>
    </location>
</feature>
<dbReference type="SMART" id="SM00343">
    <property type="entry name" value="ZnF_C2HC"/>
    <property type="match status" value="1"/>
</dbReference>
<protein>
    <submittedName>
        <fullName evidence="4">Zinc finger, CCHC-type containing protein</fullName>
    </submittedName>
</protein>
<keyword evidence="1" id="KW-0863">Zinc-finger</keyword>
<feature type="compositionally biased region" description="Low complexity" evidence="2">
    <location>
        <begin position="237"/>
        <end position="248"/>
    </location>
</feature>
<gene>
    <name evidence="4" type="ORF">Tco_1078596</name>
</gene>
<keyword evidence="1" id="KW-0479">Metal-binding</keyword>
<accession>A0ABQ5HPF0</accession>
<feature type="region of interest" description="Disordered" evidence="2">
    <location>
        <begin position="228"/>
        <end position="248"/>
    </location>
</feature>
<dbReference type="InterPro" id="IPR001878">
    <property type="entry name" value="Znf_CCHC"/>
</dbReference>
<reference evidence="4" key="1">
    <citation type="journal article" date="2022" name="Int. J. Mol. Sci.">
        <title>Draft Genome of Tanacetum Coccineum: Genomic Comparison of Closely Related Tanacetum-Family Plants.</title>
        <authorList>
            <person name="Yamashiro T."/>
            <person name="Shiraishi A."/>
            <person name="Nakayama K."/>
            <person name="Satake H."/>
        </authorList>
    </citation>
    <scope>NUCLEOTIDE SEQUENCE</scope>
</reference>
<feature type="domain" description="CCHC-type" evidence="3">
    <location>
        <begin position="214"/>
        <end position="228"/>
    </location>
</feature>
<evidence type="ECO:0000256" key="2">
    <source>
        <dbReference type="SAM" id="MobiDB-lite"/>
    </source>
</evidence>
<evidence type="ECO:0000259" key="3">
    <source>
        <dbReference type="PROSITE" id="PS50158"/>
    </source>
</evidence>
<dbReference type="Proteomes" id="UP001151760">
    <property type="component" value="Unassembled WGS sequence"/>
</dbReference>
<keyword evidence="1" id="KW-0862">Zinc</keyword>
<evidence type="ECO:0000256" key="1">
    <source>
        <dbReference type="PROSITE-ProRule" id="PRU00047"/>
    </source>
</evidence>
<keyword evidence="5" id="KW-1185">Reference proteome</keyword>
<evidence type="ECO:0000313" key="5">
    <source>
        <dbReference type="Proteomes" id="UP001151760"/>
    </source>
</evidence>
<dbReference type="InterPro" id="IPR036875">
    <property type="entry name" value="Znf_CCHC_sf"/>
</dbReference>
<dbReference type="PROSITE" id="PS50158">
    <property type="entry name" value="ZF_CCHC"/>
    <property type="match status" value="1"/>
</dbReference>
<name>A0ABQ5HPF0_9ASTR</name>
<dbReference type="SUPFAM" id="SSF81383">
    <property type="entry name" value="F-box domain"/>
    <property type="match status" value="1"/>
</dbReference>
<sequence>MRSHNVEQSRELCCLVIDFLDRETDLTYRWCGRQLICCGGGNGDNDKVDSEYDGGVRPCCDGVGRSSVRLDVTHLIRCNSVCKSWKSLIASSHFIKARLIRSYISHRNNKEIGDRMIVIADLPACLSVSLKDFKHTLKHLKEELTLVDLGNHLHIEESLMMQDNDKPKGNNVAGPSVVNMLEHNNSSRYNDNKGKRKYHDNTKADPNKKSKVTCWKCGKPEHLKKDCKGIKDGNKANGSGTNGSVNGSTNSLKCQNMFNKSFQVYYVTYVSEAYYV</sequence>
<dbReference type="SUPFAM" id="SSF57756">
    <property type="entry name" value="Retrovirus zinc finger-like domains"/>
    <property type="match status" value="1"/>
</dbReference>
<dbReference type="EMBL" id="BQNB010019857">
    <property type="protein sequence ID" value="GJT89751.1"/>
    <property type="molecule type" value="Genomic_DNA"/>
</dbReference>
<dbReference type="Pfam" id="PF00098">
    <property type="entry name" value="zf-CCHC"/>
    <property type="match status" value="1"/>
</dbReference>
<evidence type="ECO:0000313" key="4">
    <source>
        <dbReference type="EMBL" id="GJT89751.1"/>
    </source>
</evidence>
<reference evidence="4" key="2">
    <citation type="submission" date="2022-01" db="EMBL/GenBank/DDBJ databases">
        <authorList>
            <person name="Yamashiro T."/>
            <person name="Shiraishi A."/>
            <person name="Satake H."/>
            <person name="Nakayama K."/>
        </authorList>
    </citation>
    <scope>NUCLEOTIDE SEQUENCE</scope>
</reference>
<proteinExistence type="predicted"/>
<dbReference type="InterPro" id="IPR036047">
    <property type="entry name" value="F-box-like_dom_sf"/>
</dbReference>
<comment type="caution">
    <text evidence="4">The sequence shown here is derived from an EMBL/GenBank/DDBJ whole genome shotgun (WGS) entry which is preliminary data.</text>
</comment>
<organism evidence="4 5">
    <name type="scientific">Tanacetum coccineum</name>
    <dbReference type="NCBI Taxonomy" id="301880"/>
    <lineage>
        <taxon>Eukaryota</taxon>
        <taxon>Viridiplantae</taxon>
        <taxon>Streptophyta</taxon>
        <taxon>Embryophyta</taxon>
        <taxon>Tracheophyta</taxon>
        <taxon>Spermatophyta</taxon>
        <taxon>Magnoliopsida</taxon>
        <taxon>eudicotyledons</taxon>
        <taxon>Gunneridae</taxon>
        <taxon>Pentapetalae</taxon>
        <taxon>asterids</taxon>
        <taxon>campanulids</taxon>
        <taxon>Asterales</taxon>
        <taxon>Asteraceae</taxon>
        <taxon>Asteroideae</taxon>
        <taxon>Anthemideae</taxon>
        <taxon>Anthemidinae</taxon>
        <taxon>Tanacetum</taxon>
    </lineage>
</organism>